<dbReference type="AlphaFoldDB" id="A0A919BL00"/>
<gene>
    <name evidence="1" type="ORF">GCM10017161_23230</name>
</gene>
<evidence type="ECO:0000313" key="2">
    <source>
        <dbReference type="Proteomes" id="UP000623842"/>
    </source>
</evidence>
<reference evidence="1" key="2">
    <citation type="submission" date="2020-09" db="EMBL/GenBank/DDBJ databases">
        <authorList>
            <person name="Sun Q."/>
            <person name="Kim S."/>
        </authorList>
    </citation>
    <scope>NUCLEOTIDE SEQUENCE</scope>
    <source>
        <strain evidence="1">KCTC 42731</strain>
    </source>
</reference>
<organism evidence="1 2">
    <name type="scientific">Thalassotalea marina</name>
    <dbReference type="NCBI Taxonomy" id="1673741"/>
    <lineage>
        <taxon>Bacteria</taxon>
        <taxon>Pseudomonadati</taxon>
        <taxon>Pseudomonadota</taxon>
        <taxon>Gammaproteobacteria</taxon>
        <taxon>Alteromonadales</taxon>
        <taxon>Colwelliaceae</taxon>
        <taxon>Thalassotalea</taxon>
    </lineage>
</organism>
<dbReference type="RefSeq" id="WP_189770686.1">
    <property type="nucleotide sequence ID" value="NZ_BNCK01000005.1"/>
</dbReference>
<protein>
    <submittedName>
        <fullName evidence="1">Uncharacterized protein</fullName>
    </submittedName>
</protein>
<comment type="caution">
    <text evidence="1">The sequence shown here is derived from an EMBL/GenBank/DDBJ whole genome shotgun (WGS) entry which is preliminary data.</text>
</comment>
<dbReference type="Proteomes" id="UP000623842">
    <property type="component" value="Unassembled WGS sequence"/>
</dbReference>
<keyword evidence="2" id="KW-1185">Reference proteome</keyword>
<proteinExistence type="predicted"/>
<evidence type="ECO:0000313" key="1">
    <source>
        <dbReference type="EMBL" id="GHF94345.1"/>
    </source>
</evidence>
<accession>A0A919BL00</accession>
<dbReference type="EMBL" id="BNCK01000005">
    <property type="protein sequence ID" value="GHF94345.1"/>
    <property type="molecule type" value="Genomic_DNA"/>
</dbReference>
<reference evidence="1" key="1">
    <citation type="journal article" date="2014" name="Int. J. Syst. Evol. Microbiol.">
        <title>Complete genome sequence of Corynebacterium casei LMG S-19264T (=DSM 44701T), isolated from a smear-ripened cheese.</title>
        <authorList>
            <consortium name="US DOE Joint Genome Institute (JGI-PGF)"/>
            <person name="Walter F."/>
            <person name="Albersmeier A."/>
            <person name="Kalinowski J."/>
            <person name="Ruckert C."/>
        </authorList>
    </citation>
    <scope>NUCLEOTIDE SEQUENCE</scope>
    <source>
        <strain evidence="1">KCTC 42731</strain>
    </source>
</reference>
<name>A0A919BL00_9GAMM</name>
<sequence>MNSIFSPLIKLALLVLSLAFGVILSVSIITKESQANTPVVAHATPFAKALNNGAESPTLQQQIEKDINRLTPGHRDYDQEFVKALLVKNNNMPNGKVDLLVGDRS</sequence>